<dbReference type="InterPro" id="IPR000542">
    <property type="entry name" value="Carn_acyl_trans"/>
</dbReference>
<dbReference type="PANTHER" id="PTHR22589:SF48">
    <property type="entry name" value="CARNITINE O-ACETYLTRANSFERASE YAT2"/>
    <property type="match status" value="1"/>
</dbReference>
<dbReference type="Pfam" id="PF00755">
    <property type="entry name" value="Carn_acyltransf"/>
    <property type="match status" value="1"/>
</dbReference>
<dbReference type="EMBL" id="BSXU01001741">
    <property type="protein sequence ID" value="GMG30564.1"/>
    <property type="molecule type" value="Genomic_DNA"/>
</dbReference>
<dbReference type="PANTHER" id="PTHR22589">
    <property type="entry name" value="CARNITINE O-ACYLTRANSFERASE"/>
    <property type="match status" value="1"/>
</dbReference>
<dbReference type="Proteomes" id="UP001165063">
    <property type="component" value="Unassembled WGS sequence"/>
</dbReference>
<dbReference type="InterPro" id="IPR039551">
    <property type="entry name" value="Cho/carn_acyl_trans"/>
</dbReference>
<dbReference type="Gene3D" id="3.30.559.70">
    <property type="entry name" value="Choline/Carnitine o-acyltransferase, domain 2"/>
    <property type="match status" value="1"/>
</dbReference>
<dbReference type="GO" id="GO:0005829">
    <property type="term" value="C:cytosol"/>
    <property type="evidence" value="ECO:0007669"/>
    <property type="project" value="TreeGrafter"/>
</dbReference>
<gene>
    <name evidence="3" type="ORF">Amon01_000387400</name>
</gene>
<organism evidence="3 4">
    <name type="scientific">Ambrosiozyma monospora</name>
    <name type="common">Yeast</name>
    <name type="synonym">Endomycopsis monosporus</name>
    <dbReference type="NCBI Taxonomy" id="43982"/>
    <lineage>
        <taxon>Eukaryota</taxon>
        <taxon>Fungi</taxon>
        <taxon>Dikarya</taxon>
        <taxon>Ascomycota</taxon>
        <taxon>Saccharomycotina</taxon>
        <taxon>Pichiomycetes</taxon>
        <taxon>Pichiales</taxon>
        <taxon>Pichiaceae</taxon>
        <taxon>Ambrosiozyma</taxon>
    </lineage>
</organism>
<evidence type="ECO:0000313" key="4">
    <source>
        <dbReference type="Proteomes" id="UP001165063"/>
    </source>
</evidence>
<dbReference type="InterPro" id="IPR042572">
    <property type="entry name" value="Carn_acyl_trans_N"/>
</dbReference>
<sequence>MTTASSDIQKLTFSNESKLPHLPLPSLSSTVKQTLAAIKPLISAEQYQQLSSKSNEFLKSEVIKIIQQHLEESANENDNYLDCGGISPTTANVYGELRGNTLPRNPFFILENDPIKSFAPSQQFRASLLTTSALRFIVALRQEQLKPDVSPKSGNPLSMSSYTHLFGSTIVPLNNGVSLKVTEDPHESRHIIVMSRSQFYVLEVLSEDNHIWFTKFELSNILKEIMEDSKQSDLIDRTRHAVGAFTTELKTTWRLARMHIEKSNKEALDIVDKALFVLSLDHEAPKTDAEVVQFASHGTSRTNENGIQVGSCTNRYYDKLNLIVSENSIAACVYPAAAMDGTTVLRFISDIYTDSVLRLARKINGVFFTLWGDTNTVPIHEDINKPNQIG</sequence>
<dbReference type="GO" id="GO:0004092">
    <property type="term" value="F:carnitine O-acetyltransferase activity"/>
    <property type="evidence" value="ECO:0007669"/>
    <property type="project" value="TreeGrafter"/>
</dbReference>
<keyword evidence="1" id="KW-0012">Acyltransferase</keyword>
<dbReference type="GO" id="GO:0009437">
    <property type="term" value="P:carnitine metabolic process"/>
    <property type="evidence" value="ECO:0007669"/>
    <property type="project" value="TreeGrafter"/>
</dbReference>
<evidence type="ECO:0000259" key="2">
    <source>
        <dbReference type="Pfam" id="PF00755"/>
    </source>
</evidence>
<dbReference type="AlphaFoldDB" id="A0A9W6YZF9"/>
<dbReference type="SUPFAM" id="SSF52777">
    <property type="entry name" value="CoA-dependent acyltransferases"/>
    <property type="match status" value="1"/>
</dbReference>
<evidence type="ECO:0000313" key="3">
    <source>
        <dbReference type="EMBL" id="GMG30564.1"/>
    </source>
</evidence>
<keyword evidence="1" id="KW-0808">Transferase</keyword>
<protein>
    <submittedName>
        <fullName evidence="3">Unnamed protein product</fullName>
    </submittedName>
</protein>
<dbReference type="Gene3D" id="1.10.275.20">
    <property type="entry name" value="Choline/Carnitine o-acyltransferase"/>
    <property type="match status" value="1"/>
</dbReference>
<feature type="domain" description="Choline/carnitine acyltransferase" evidence="2">
    <location>
        <begin position="22"/>
        <end position="353"/>
    </location>
</feature>
<proteinExistence type="predicted"/>
<keyword evidence="4" id="KW-1185">Reference proteome</keyword>
<reference evidence="3" key="1">
    <citation type="submission" date="2023-04" db="EMBL/GenBank/DDBJ databases">
        <title>Ambrosiozyma monospora NBRC 1965.</title>
        <authorList>
            <person name="Ichikawa N."/>
            <person name="Sato H."/>
            <person name="Tonouchi N."/>
        </authorList>
    </citation>
    <scope>NUCLEOTIDE SEQUENCE</scope>
    <source>
        <strain evidence="3">NBRC 1965</strain>
    </source>
</reference>
<evidence type="ECO:0000256" key="1">
    <source>
        <dbReference type="ARBA" id="ARBA00023315"/>
    </source>
</evidence>
<accession>A0A9W6YZF9</accession>
<dbReference type="InterPro" id="IPR042231">
    <property type="entry name" value="Cho/carn_acyl_trans_2"/>
</dbReference>
<name>A0A9W6YZF9_AMBMO</name>
<comment type="caution">
    <text evidence="3">The sequence shown here is derived from an EMBL/GenBank/DDBJ whole genome shotgun (WGS) entry which is preliminary data.</text>
</comment>
<dbReference type="OrthoDB" id="240216at2759"/>